<name>A0A6B3LF47_9BACT</name>
<accession>A0A6B3LF47</accession>
<gene>
    <name evidence="1" type="ORF">G3M56_002355</name>
</gene>
<organism evidence="1 2">
    <name type="scientific">Sulfuriroseicoccus oceanibius</name>
    <dbReference type="NCBI Taxonomy" id="2707525"/>
    <lineage>
        <taxon>Bacteria</taxon>
        <taxon>Pseudomonadati</taxon>
        <taxon>Verrucomicrobiota</taxon>
        <taxon>Verrucomicrobiia</taxon>
        <taxon>Verrucomicrobiales</taxon>
        <taxon>Verrucomicrobiaceae</taxon>
        <taxon>Sulfuriroseicoccus</taxon>
    </lineage>
</organism>
<dbReference type="EMBL" id="CP066776">
    <property type="protein sequence ID" value="QQL45454.1"/>
    <property type="molecule type" value="Genomic_DNA"/>
</dbReference>
<evidence type="ECO:0000313" key="2">
    <source>
        <dbReference type="Proteomes" id="UP000475117"/>
    </source>
</evidence>
<keyword evidence="2" id="KW-1185">Reference proteome</keyword>
<reference evidence="1 2" key="1">
    <citation type="submission" date="2020-12" db="EMBL/GenBank/DDBJ databases">
        <title>Sulforoseuscoccus oceanibium gen. nov., sp. nov., a representative of the phylum Verrucomicrobia with special cytoplasmic membrane, and proposal of Sulforoseuscoccusaceae fam. nov.</title>
        <authorList>
            <person name="Xi F."/>
        </authorList>
    </citation>
    <scope>NUCLEOTIDE SEQUENCE [LARGE SCALE GENOMIC DNA]</scope>
    <source>
        <strain evidence="1 2">T37</strain>
    </source>
</reference>
<protein>
    <submittedName>
        <fullName evidence="1">DUF5069 domain-containing protein</fullName>
    </submittedName>
</protein>
<dbReference type="KEGG" id="soa:G3M56_002355"/>
<proteinExistence type="predicted"/>
<dbReference type="InterPro" id="IPR031849">
    <property type="entry name" value="DUF5069"/>
</dbReference>
<dbReference type="Proteomes" id="UP000475117">
    <property type="component" value="Chromosome"/>
</dbReference>
<evidence type="ECO:0000313" key="1">
    <source>
        <dbReference type="EMBL" id="QQL45454.1"/>
    </source>
</evidence>
<sequence length="151" mass="17574">MSDYQSPCSPREEIGGLVYFPRLCDKIRLHAAGKLHPDYHANLGRAMDLWTCQLLRVEYNDLVKLIETGLDDEGMLNWCTTHGYKPSDEEISWWNSYMRNRGFRDDFAEKLAFRKDEAGITDRSDIQTFFDFIDADEGRLSPPMERSIATR</sequence>
<dbReference type="AlphaFoldDB" id="A0A6B3LF47"/>
<dbReference type="Pfam" id="PF16798">
    <property type="entry name" value="DUF5069"/>
    <property type="match status" value="1"/>
</dbReference>
<dbReference type="RefSeq" id="WP_164365521.1">
    <property type="nucleotide sequence ID" value="NZ_CP066776.1"/>
</dbReference>